<proteinExistence type="inferred from homology"/>
<sequence length="383" mass="41078">MQKSYLLAPGPTPVPEQVALRMAAPAVHHRTPQFSRLFAEVEEGLKYLLQTRNDVLMLASSGSGAMEAAVVNIMHSAEKAIVVNAGKFGERWGKICQAYGVEVIWLNSPWGTPVNPDEVAQALRENQNVGAVFVQGCDTSATVQHPVAALGAIVKEYPRTLLVVDGITAVGAADLAMDRDHIDVLVVGSQKALMLPPGLACVGVSEKAWQKMDTTDLPRFYFDMRKERKSLAKHTTAYTPATSLITGLHEVLTMIRSEGLENLFRRIDCLARATRAGLQALGLELLAPGAPAASCTGAYLPAAIDGKAFVRFARDTMGVTFAGGQDDLEGKIVRINHMGYVDTFDVIISISAMEMALKAFGHAFTPGSGVGAAQEILAERYSL</sequence>
<evidence type="ECO:0000256" key="4">
    <source>
        <dbReference type="PIRSR" id="PIRSR000524-1"/>
    </source>
</evidence>
<keyword evidence="3 5" id="KW-0663">Pyridoxal phosphate</keyword>
<accession>E6W5Z2</accession>
<dbReference type="OrthoDB" id="389074at2"/>
<dbReference type="PANTHER" id="PTHR21152">
    <property type="entry name" value="AMINOTRANSFERASE CLASS V"/>
    <property type="match status" value="1"/>
</dbReference>
<dbReference type="Gene3D" id="3.40.640.10">
    <property type="entry name" value="Type I PLP-dependent aspartate aminotransferase-like (Major domain)"/>
    <property type="match status" value="1"/>
</dbReference>
<dbReference type="PROSITE" id="PS00595">
    <property type="entry name" value="AA_TRANSFER_CLASS_5"/>
    <property type="match status" value="1"/>
</dbReference>
<comment type="cofactor">
    <cofactor evidence="1 5 7">
        <name>pyridoxal 5'-phosphate</name>
        <dbReference type="ChEBI" id="CHEBI:597326"/>
    </cofactor>
</comment>
<dbReference type="InterPro" id="IPR015424">
    <property type="entry name" value="PyrdxlP-dep_Trfase"/>
</dbReference>
<evidence type="ECO:0000256" key="3">
    <source>
        <dbReference type="ARBA" id="ARBA00022898"/>
    </source>
</evidence>
<dbReference type="Proteomes" id="UP000002572">
    <property type="component" value="Chromosome"/>
</dbReference>
<dbReference type="PIRSF" id="PIRSF000524">
    <property type="entry name" value="SPT"/>
    <property type="match status" value="1"/>
</dbReference>
<dbReference type="InterPro" id="IPR015421">
    <property type="entry name" value="PyrdxlP-dep_Trfase_major"/>
</dbReference>
<evidence type="ECO:0000256" key="5">
    <source>
        <dbReference type="PIRSR" id="PIRSR000524-50"/>
    </source>
</evidence>
<feature type="domain" description="Aminotransferase class V" evidence="8">
    <location>
        <begin position="5"/>
        <end position="286"/>
    </location>
</feature>
<dbReference type="InterPro" id="IPR000192">
    <property type="entry name" value="Aminotrans_V_dom"/>
</dbReference>
<keyword evidence="10" id="KW-1185">Reference proteome</keyword>
<dbReference type="KEGG" id="din:Selin_0174"/>
<gene>
    <name evidence="9" type="ordered locus">Selin_0174</name>
</gene>
<comment type="similarity">
    <text evidence="2 6">Belongs to the class-V pyridoxal-phosphate-dependent aminotransferase family.</text>
</comment>
<keyword evidence="9" id="KW-0032">Aminotransferase</keyword>
<dbReference type="AlphaFoldDB" id="E6W5Z2"/>
<dbReference type="Pfam" id="PF00266">
    <property type="entry name" value="Aminotran_5"/>
    <property type="match status" value="1"/>
</dbReference>
<dbReference type="InterPro" id="IPR020578">
    <property type="entry name" value="Aminotrans_V_PyrdxlP_BS"/>
</dbReference>
<evidence type="ECO:0000256" key="1">
    <source>
        <dbReference type="ARBA" id="ARBA00001933"/>
    </source>
</evidence>
<keyword evidence="9" id="KW-0808">Transferase</keyword>
<dbReference type="STRING" id="653733.Selin_0174"/>
<dbReference type="InterPro" id="IPR024169">
    <property type="entry name" value="SP_NH2Trfase/AEP_transaminase"/>
</dbReference>
<dbReference type="InterPro" id="IPR015422">
    <property type="entry name" value="PyrdxlP-dep_Trfase_small"/>
</dbReference>
<evidence type="ECO:0000259" key="8">
    <source>
        <dbReference type="Pfam" id="PF00266"/>
    </source>
</evidence>
<evidence type="ECO:0000256" key="2">
    <source>
        <dbReference type="ARBA" id="ARBA00009236"/>
    </source>
</evidence>
<reference evidence="9 10" key="1">
    <citation type="submission" date="2010-12" db="EMBL/GenBank/DDBJ databases">
        <title>Complete sequence of Desulfurispirillum indicum S5.</title>
        <authorList>
            <consortium name="US DOE Joint Genome Institute"/>
            <person name="Lucas S."/>
            <person name="Copeland A."/>
            <person name="Lapidus A."/>
            <person name="Cheng J.-F."/>
            <person name="Goodwin L."/>
            <person name="Pitluck S."/>
            <person name="Chertkov O."/>
            <person name="Held B."/>
            <person name="Detter J.C."/>
            <person name="Han C."/>
            <person name="Tapia R."/>
            <person name="Land M."/>
            <person name="Hauser L."/>
            <person name="Kyrpides N."/>
            <person name="Ivanova N."/>
            <person name="Mikhailova N."/>
            <person name="Haggblom M."/>
            <person name="Rauschenbach I."/>
            <person name="Bini E."/>
            <person name="Woyke T."/>
        </authorList>
    </citation>
    <scope>NUCLEOTIDE SEQUENCE [LARGE SCALE GENOMIC DNA]</scope>
    <source>
        <strain evidence="10">ATCC BAA-1389 / DSM 22839 / S5</strain>
    </source>
</reference>
<dbReference type="GO" id="GO:0008453">
    <property type="term" value="F:alanine-glyoxylate transaminase activity"/>
    <property type="evidence" value="ECO:0007669"/>
    <property type="project" value="TreeGrafter"/>
</dbReference>
<feature type="modified residue" description="N6-(pyridoxal phosphate)lysine" evidence="5">
    <location>
        <position position="191"/>
    </location>
</feature>
<organism evidence="9 10">
    <name type="scientific">Desulfurispirillum indicum (strain ATCC BAA-1389 / DSM 22839 / S5)</name>
    <dbReference type="NCBI Taxonomy" id="653733"/>
    <lineage>
        <taxon>Bacteria</taxon>
        <taxon>Pseudomonadati</taxon>
        <taxon>Chrysiogenota</taxon>
        <taxon>Chrysiogenia</taxon>
        <taxon>Chrysiogenales</taxon>
        <taxon>Chrysiogenaceae</taxon>
        <taxon>Desulfurispirillum</taxon>
    </lineage>
</organism>
<dbReference type="SUPFAM" id="SSF53383">
    <property type="entry name" value="PLP-dependent transferases"/>
    <property type="match status" value="1"/>
</dbReference>
<dbReference type="HOGENOM" id="CLU_027686_1_1_0"/>
<feature type="binding site" evidence="4">
    <location>
        <position position="334"/>
    </location>
    <ligand>
        <name>substrate</name>
    </ligand>
</feature>
<dbReference type="InParanoid" id="E6W5Z2"/>
<evidence type="ECO:0000256" key="6">
    <source>
        <dbReference type="RuleBase" id="RU004075"/>
    </source>
</evidence>
<protein>
    <submittedName>
        <fullName evidence="9">Aminotransferase class V</fullName>
    </submittedName>
</protein>
<dbReference type="PANTHER" id="PTHR21152:SF40">
    <property type="entry name" value="ALANINE--GLYOXYLATE AMINOTRANSFERASE"/>
    <property type="match status" value="1"/>
</dbReference>
<dbReference type="EMBL" id="CP002432">
    <property type="protein sequence ID" value="ADU64931.1"/>
    <property type="molecule type" value="Genomic_DNA"/>
</dbReference>
<evidence type="ECO:0000313" key="10">
    <source>
        <dbReference type="Proteomes" id="UP000002572"/>
    </source>
</evidence>
<dbReference type="GO" id="GO:0004760">
    <property type="term" value="F:L-serine-pyruvate transaminase activity"/>
    <property type="evidence" value="ECO:0007669"/>
    <property type="project" value="TreeGrafter"/>
</dbReference>
<evidence type="ECO:0000313" key="9">
    <source>
        <dbReference type="EMBL" id="ADU64931.1"/>
    </source>
</evidence>
<dbReference type="GO" id="GO:0019265">
    <property type="term" value="P:glycine biosynthetic process, by transamination of glyoxylate"/>
    <property type="evidence" value="ECO:0007669"/>
    <property type="project" value="TreeGrafter"/>
</dbReference>
<dbReference type="RefSeq" id="WP_013504820.1">
    <property type="nucleotide sequence ID" value="NC_014836.1"/>
</dbReference>
<dbReference type="Gene3D" id="3.90.1150.10">
    <property type="entry name" value="Aspartate Aminotransferase, domain 1"/>
    <property type="match status" value="1"/>
</dbReference>
<name>E6W5Z2_DESIS</name>
<evidence type="ECO:0000256" key="7">
    <source>
        <dbReference type="RuleBase" id="RU004504"/>
    </source>
</evidence>
<dbReference type="eggNOG" id="COG0075">
    <property type="taxonomic scope" value="Bacteria"/>
</dbReference>